<proteinExistence type="predicted"/>
<evidence type="ECO:0008006" key="3">
    <source>
        <dbReference type="Google" id="ProtNLM"/>
    </source>
</evidence>
<name>A0AA40BUE7_9PEZI</name>
<dbReference type="AlphaFoldDB" id="A0AA40BUE7"/>
<protein>
    <recommendedName>
        <fullName evidence="3">Fungal N-terminal domain-containing protein</fullName>
    </recommendedName>
</protein>
<sequence length="483" mass="52841">MDPLSVAASIAGLLSAAGAVTKALAPYIAATRETPKLAVQVNSEIQSITIILSALQSLARNLGSVPVQRAALIQVDHVVAVLTDGVLIFSDLEVVVRSLDSLGDFSVSITRLALRSRLQWARKESEITSLLARLQGFKSSASLILNIFQSGSAIRAEESRTDLANNVNQLLESSKDVARRLMSLEDNFDARSIVSRRRSLNVSLKLGHADDDATKRFLSRLSAIEDDATLRPAVSPSSLPGSGLTLTSAFDFEPDLEASRVYRRVQRDTMDFSFRSSVAWSNDLSVFSGLTLGDISVMSVIALPICAAEISNAHHYTFGNREPLQPPIQAPATKLNEHEPGSAINSLLYDCFEIAIQLSRIPSFSDMFWREGLYSNAEHPFAVLQRIFSRGYPFLMLLDTLETRSAAGLWETFVRMPSTDLKPFSDHVSLITAWLSETNLGTQNFPFWCVILSWGELGCSHTSPLHSLGGPFSAPPATQYPHF</sequence>
<gene>
    <name evidence="1" type="ORF">B0T14DRAFT_527604</name>
</gene>
<accession>A0AA40BUE7</accession>
<dbReference type="EMBL" id="JAULSU010000006">
    <property type="protein sequence ID" value="KAK0614078.1"/>
    <property type="molecule type" value="Genomic_DNA"/>
</dbReference>
<comment type="caution">
    <text evidence="1">The sequence shown here is derived from an EMBL/GenBank/DDBJ whole genome shotgun (WGS) entry which is preliminary data.</text>
</comment>
<evidence type="ECO:0000313" key="1">
    <source>
        <dbReference type="EMBL" id="KAK0614078.1"/>
    </source>
</evidence>
<reference evidence="1" key="1">
    <citation type="submission" date="2023-06" db="EMBL/GenBank/DDBJ databases">
        <title>Genome-scale phylogeny and comparative genomics of the fungal order Sordariales.</title>
        <authorList>
            <consortium name="Lawrence Berkeley National Laboratory"/>
            <person name="Hensen N."/>
            <person name="Bonometti L."/>
            <person name="Westerberg I."/>
            <person name="Brannstrom I.O."/>
            <person name="Guillou S."/>
            <person name="Cros-Aarteil S."/>
            <person name="Calhoun S."/>
            <person name="Haridas S."/>
            <person name="Kuo A."/>
            <person name="Mondo S."/>
            <person name="Pangilinan J."/>
            <person name="Riley R."/>
            <person name="Labutti K."/>
            <person name="Andreopoulos B."/>
            <person name="Lipzen A."/>
            <person name="Chen C."/>
            <person name="Yanf M."/>
            <person name="Daum C."/>
            <person name="Ng V."/>
            <person name="Clum A."/>
            <person name="Steindorff A."/>
            <person name="Ohm R."/>
            <person name="Martin F."/>
            <person name="Silar P."/>
            <person name="Natvig D."/>
            <person name="Lalanne C."/>
            <person name="Gautier V."/>
            <person name="Ament-Velasquez S.L."/>
            <person name="Kruys A."/>
            <person name="Hutchinson M.I."/>
            <person name="Powell A.J."/>
            <person name="Barry K."/>
            <person name="Miller A.N."/>
            <person name="Grigoriev I.V."/>
            <person name="Debuchy R."/>
            <person name="Gladieux P."/>
            <person name="Thoren M.H."/>
            <person name="Johannesson H."/>
        </authorList>
    </citation>
    <scope>NUCLEOTIDE SEQUENCE</scope>
    <source>
        <strain evidence="1">CBS 606.72</strain>
    </source>
</reference>
<evidence type="ECO:0000313" key="2">
    <source>
        <dbReference type="Proteomes" id="UP001175000"/>
    </source>
</evidence>
<organism evidence="1 2">
    <name type="scientific">Immersiella caudata</name>
    <dbReference type="NCBI Taxonomy" id="314043"/>
    <lineage>
        <taxon>Eukaryota</taxon>
        <taxon>Fungi</taxon>
        <taxon>Dikarya</taxon>
        <taxon>Ascomycota</taxon>
        <taxon>Pezizomycotina</taxon>
        <taxon>Sordariomycetes</taxon>
        <taxon>Sordariomycetidae</taxon>
        <taxon>Sordariales</taxon>
        <taxon>Lasiosphaeriaceae</taxon>
        <taxon>Immersiella</taxon>
    </lineage>
</organism>
<dbReference type="Proteomes" id="UP001175000">
    <property type="component" value="Unassembled WGS sequence"/>
</dbReference>
<keyword evidence="2" id="KW-1185">Reference proteome</keyword>